<feature type="domain" description="NB-ARC" evidence="7">
    <location>
        <begin position="395"/>
        <end position="552"/>
    </location>
</feature>
<evidence type="ECO:0000256" key="3">
    <source>
        <dbReference type="ARBA" id="ARBA00022737"/>
    </source>
</evidence>
<dbReference type="Pfam" id="PF23559">
    <property type="entry name" value="WHD_DRP"/>
    <property type="match status" value="1"/>
</dbReference>
<accession>A0A368S9B0</accession>
<reference evidence="11" key="1">
    <citation type="journal article" date="2012" name="Nat. Biotechnol.">
        <title>Reference genome sequence of the model plant Setaria.</title>
        <authorList>
            <person name="Bennetzen J.L."/>
            <person name="Schmutz J."/>
            <person name="Wang H."/>
            <person name="Percifield R."/>
            <person name="Hawkins J."/>
            <person name="Pontaroli A.C."/>
            <person name="Estep M."/>
            <person name="Feng L."/>
            <person name="Vaughn J.N."/>
            <person name="Grimwood J."/>
            <person name="Jenkins J."/>
            <person name="Barry K."/>
            <person name="Lindquist E."/>
            <person name="Hellsten U."/>
            <person name="Deshpande S."/>
            <person name="Wang X."/>
            <person name="Wu X."/>
            <person name="Mitros T."/>
            <person name="Triplett J."/>
            <person name="Yang X."/>
            <person name="Ye C.Y."/>
            <person name="Mauro-Herrera M."/>
            <person name="Wang L."/>
            <person name="Li P."/>
            <person name="Sharma M."/>
            <person name="Sharma R."/>
            <person name="Ronald P.C."/>
            <person name="Panaud O."/>
            <person name="Kellogg E.A."/>
            <person name="Brutnell T.P."/>
            <person name="Doust A.N."/>
            <person name="Tuskan G.A."/>
            <person name="Rokhsar D."/>
            <person name="Devos K.M."/>
        </authorList>
    </citation>
    <scope>NUCLEOTIDE SEQUENCE [LARGE SCALE GENOMIC DNA]</scope>
    <source>
        <strain evidence="11">Yugu1</strain>
    </source>
</reference>
<dbReference type="Gene3D" id="3.40.50.300">
    <property type="entry name" value="P-loop containing nucleotide triphosphate hydrolases"/>
    <property type="match status" value="2"/>
</dbReference>
<dbReference type="InterPro" id="IPR032675">
    <property type="entry name" value="LRR_dom_sf"/>
</dbReference>
<evidence type="ECO:0000259" key="9">
    <source>
        <dbReference type="Pfam" id="PF23559"/>
    </source>
</evidence>
<feature type="non-terminal residue" evidence="11">
    <location>
        <position position="1"/>
    </location>
</feature>
<dbReference type="AlphaFoldDB" id="A0A368S9B0"/>
<dbReference type="GO" id="GO:0006952">
    <property type="term" value="P:defense response"/>
    <property type="evidence" value="ECO:0007669"/>
    <property type="project" value="UniProtKB-KW"/>
</dbReference>
<dbReference type="OrthoDB" id="693153at2759"/>
<evidence type="ECO:0000256" key="1">
    <source>
        <dbReference type="ARBA" id="ARBA00008894"/>
    </source>
</evidence>
<evidence type="ECO:0000313" key="11">
    <source>
        <dbReference type="EMBL" id="RCV38988.1"/>
    </source>
</evidence>
<keyword evidence="4" id="KW-0547">Nucleotide-binding</keyword>
<dbReference type="PANTHER" id="PTHR23155">
    <property type="entry name" value="DISEASE RESISTANCE PROTEIN RP"/>
    <property type="match status" value="1"/>
</dbReference>
<dbReference type="Pfam" id="PF18052">
    <property type="entry name" value="Rx_N"/>
    <property type="match status" value="1"/>
</dbReference>
<sequence length="1191" mass="135978">LEEEEKLEKSVQRDLLAISDEFEMMYSFLKDVKDRVTDNVTRTLVRQVRNMALDVEDCIEIIVHLDHKPHWWRRMMLPWCMPAAPPGKDLDAAVANIEQLKARVEAMGQRNLRYNRIGDSGHKPAEQTHQQAVANAMQPNILGSATNVAKQSGQVDLVMLISGKNTNESRQRKGGAEGDQAHHLLGDKDDDDCYYDCDEEFKVEKEADDVHQLKVLSVVGTGSDLETMSMKKAYDDIETRKSFNCRAWVKLVHPLHPIEFIRSLLAQFQNNACPEQDKTVKVLDVMVATDGVLIEEFKKKISQKYLVVLEDLSTMVDWEALRVYLLDNKNGSCIVVHTRHLGIACSCVGHGYRISELEKLSADHSVRVVYKEDVAKKVEGSTVNKEQTARECWLHWLTAGPEGGVVSVWGMTGVGKSFLIQHFYRRMKESRSTDSCKFGWVNVSRPFDLRVLSRNLLSEINPDSQDHQVMSTIKDPIQGCREYLQREENSPYFIVIDGLRSKDEWDLIRACLVLSRNLDFRFETSSGEENKNVVIIITNEESVANYCATDHKKMWKVKGKKVWNVKGLEVSEAIKLFDQLVATNKRWWFWENKNLETKHRNDEARHILLQKCGGLPKVICAVAETSNMVRDIKLQDNLVSKLEATRSLEDVLSWLLSYFQSCQDSLKPCIFYLSIFPVNHTIRRRRLIRRWIAEGYFRDNKESTAEENGERSFSNLVDLSMIQKPRTSVDDTRMPLCQVNGFLREYIVSRLMEENLVFELEGHCRKNIQRTGRHLAIDNSWDRDRNVFESIDLSLLRSLTVFGKWETFIISDRMRLLRVLDLEDVSSGVTNVPLLRGCREISHLPDSLGDLKQLQTLDIRETSVSKLPKSIIELEKLQYIRAGTNKHLQACEAAENPSAAEAAAQMGRPCATLGSKLTIHRRHGSHSGIKVPRGIGKLSSLHTLGVVNIHASDEDSILEELKNLTQLHKLGVSGINRKNSEKFFSDISRLVHLESLSLKMQANQDNEAAGLMADISSPLEKLRSLKLYGLVDRLPSWIMQMCLQLPRLEKVDLQMKTLPQQELDFILTLRYLRSLRLRLAEFQGGELRFGWSIAQRPGTWIIYFLEIACNSRLQAVKFGSRVDVVILKIRCCGVSSSLLFSGLQSLESLKEVWLSGSYDQTFNKHLEKELKENENKPILKLEEPSSSPDGC</sequence>
<evidence type="ECO:0000259" key="10">
    <source>
        <dbReference type="Pfam" id="PF23598"/>
    </source>
</evidence>
<protein>
    <recommendedName>
        <fullName evidence="12">NB-ARC domain-containing protein</fullName>
    </recommendedName>
</protein>
<evidence type="ECO:0000259" key="7">
    <source>
        <dbReference type="Pfam" id="PF00931"/>
    </source>
</evidence>
<dbReference type="InterPro" id="IPR027417">
    <property type="entry name" value="P-loop_NTPase"/>
</dbReference>
<feature type="domain" description="Disease resistance protein winged helix" evidence="9">
    <location>
        <begin position="675"/>
        <end position="738"/>
    </location>
</feature>
<evidence type="ECO:0000259" key="8">
    <source>
        <dbReference type="Pfam" id="PF18052"/>
    </source>
</evidence>
<feature type="domain" description="Disease resistance N-terminal" evidence="8">
    <location>
        <begin position="1"/>
        <end position="68"/>
    </location>
</feature>
<dbReference type="Gene3D" id="1.10.10.10">
    <property type="entry name" value="Winged helix-like DNA-binding domain superfamily/Winged helix DNA-binding domain"/>
    <property type="match status" value="1"/>
</dbReference>
<evidence type="ECO:0000256" key="2">
    <source>
        <dbReference type="ARBA" id="ARBA00022614"/>
    </source>
</evidence>
<dbReference type="EMBL" id="CM003535">
    <property type="protein sequence ID" value="RCV38988.1"/>
    <property type="molecule type" value="Genomic_DNA"/>
</dbReference>
<keyword evidence="3" id="KW-0677">Repeat</keyword>
<dbReference type="SUPFAM" id="SSF52047">
    <property type="entry name" value="RNI-like"/>
    <property type="match status" value="1"/>
</dbReference>
<proteinExistence type="inferred from homology"/>
<feature type="domain" description="Disease resistance R13L4/SHOC-2-like LRR" evidence="10">
    <location>
        <begin position="796"/>
        <end position="888"/>
    </location>
</feature>
<feature type="domain" description="NB-ARC" evidence="7">
    <location>
        <begin position="211"/>
        <end position="376"/>
    </location>
</feature>
<dbReference type="InterPro" id="IPR002182">
    <property type="entry name" value="NB-ARC"/>
</dbReference>
<reference evidence="11" key="2">
    <citation type="submission" date="2015-07" db="EMBL/GenBank/DDBJ databases">
        <authorList>
            <person name="Noorani M."/>
        </authorList>
    </citation>
    <scope>NUCLEOTIDE SEQUENCE</scope>
    <source>
        <strain evidence="11">Yugu1</strain>
    </source>
</reference>
<evidence type="ECO:0000256" key="4">
    <source>
        <dbReference type="ARBA" id="ARBA00022741"/>
    </source>
</evidence>
<dbReference type="PRINTS" id="PR00364">
    <property type="entry name" value="DISEASERSIST"/>
</dbReference>
<dbReference type="InterPro" id="IPR041118">
    <property type="entry name" value="Rx_N"/>
</dbReference>
<dbReference type="InterPro" id="IPR038005">
    <property type="entry name" value="RX-like_CC"/>
</dbReference>
<dbReference type="GO" id="GO:0051707">
    <property type="term" value="P:response to other organism"/>
    <property type="evidence" value="ECO:0007669"/>
    <property type="project" value="UniProtKB-ARBA"/>
</dbReference>
<dbReference type="Gene3D" id="1.20.5.4130">
    <property type="match status" value="1"/>
</dbReference>
<comment type="similarity">
    <text evidence="1">Belongs to the disease resistance NB-LRR family.</text>
</comment>
<dbReference type="CDD" id="cd14798">
    <property type="entry name" value="RX-CC_like"/>
    <property type="match status" value="1"/>
</dbReference>
<dbReference type="InterPro" id="IPR044974">
    <property type="entry name" value="Disease_R_plants"/>
</dbReference>
<evidence type="ECO:0000256" key="6">
    <source>
        <dbReference type="ARBA" id="ARBA00023054"/>
    </source>
</evidence>
<dbReference type="InterPro" id="IPR036388">
    <property type="entry name" value="WH-like_DNA-bd_sf"/>
</dbReference>
<feature type="domain" description="Disease resistance R13L4/SHOC-2-like LRR" evidence="10">
    <location>
        <begin position="927"/>
        <end position="1168"/>
    </location>
</feature>
<dbReference type="SUPFAM" id="SSF52540">
    <property type="entry name" value="P-loop containing nucleoside triphosphate hydrolases"/>
    <property type="match status" value="2"/>
</dbReference>
<dbReference type="Pfam" id="PF23598">
    <property type="entry name" value="LRR_14"/>
    <property type="match status" value="2"/>
</dbReference>
<dbReference type="PANTHER" id="PTHR23155:SF1135">
    <property type="entry name" value="OS08G0246300 PROTEIN"/>
    <property type="match status" value="1"/>
</dbReference>
<keyword evidence="5" id="KW-0611">Plant defense</keyword>
<evidence type="ECO:0000256" key="5">
    <source>
        <dbReference type="ARBA" id="ARBA00022821"/>
    </source>
</evidence>
<gene>
    <name evidence="11" type="ORF">SETIT_8G186400v2</name>
</gene>
<keyword evidence="6" id="KW-0175">Coiled coil</keyword>
<dbReference type="InterPro" id="IPR055414">
    <property type="entry name" value="LRR_R13L4/SHOC2-like"/>
</dbReference>
<dbReference type="GO" id="GO:0043531">
    <property type="term" value="F:ADP binding"/>
    <property type="evidence" value="ECO:0007669"/>
    <property type="project" value="InterPro"/>
</dbReference>
<name>A0A368S9B0_SETIT</name>
<dbReference type="Pfam" id="PF00931">
    <property type="entry name" value="NB-ARC"/>
    <property type="match status" value="2"/>
</dbReference>
<keyword evidence="2" id="KW-0433">Leucine-rich repeat</keyword>
<dbReference type="InterPro" id="IPR058922">
    <property type="entry name" value="WHD_DRP"/>
</dbReference>
<organism evidence="11">
    <name type="scientific">Setaria italica</name>
    <name type="common">Foxtail millet</name>
    <name type="synonym">Panicum italicum</name>
    <dbReference type="NCBI Taxonomy" id="4555"/>
    <lineage>
        <taxon>Eukaryota</taxon>
        <taxon>Viridiplantae</taxon>
        <taxon>Streptophyta</taxon>
        <taxon>Embryophyta</taxon>
        <taxon>Tracheophyta</taxon>
        <taxon>Spermatophyta</taxon>
        <taxon>Magnoliopsida</taxon>
        <taxon>Liliopsida</taxon>
        <taxon>Poales</taxon>
        <taxon>Poaceae</taxon>
        <taxon>PACMAD clade</taxon>
        <taxon>Panicoideae</taxon>
        <taxon>Panicodae</taxon>
        <taxon>Paniceae</taxon>
        <taxon>Cenchrinae</taxon>
        <taxon>Setaria</taxon>
    </lineage>
</organism>
<evidence type="ECO:0008006" key="12">
    <source>
        <dbReference type="Google" id="ProtNLM"/>
    </source>
</evidence>
<dbReference type="Gene3D" id="3.80.10.10">
    <property type="entry name" value="Ribonuclease Inhibitor"/>
    <property type="match status" value="1"/>
</dbReference>